<proteinExistence type="predicted"/>
<organism evidence="1 2">
    <name type="scientific">Caenorhabditis angaria</name>
    <dbReference type="NCBI Taxonomy" id="860376"/>
    <lineage>
        <taxon>Eukaryota</taxon>
        <taxon>Metazoa</taxon>
        <taxon>Ecdysozoa</taxon>
        <taxon>Nematoda</taxon>
        <taxon>Chromadorea</taxon>
        <taxon>Rhabditida</taxon>
        <taxon>Rhabditina</taxon>
        <taxon>Rhabditomorpha</taxon>
        <taxon>Rhabditoidea</taxon>
        <taxon>Rhabditidae</taxon>
        <taxon>Peloderinae</taxon>
        <taxon>Caenorhabditis</taxon>
    </lineage>
</organism>
<dbReference type="EMBL" id="CANHGI010000003">
    <property type="protein sequence ID" value="CAI5446450.1"/>
    <property type="molecule type" value="Genomic_DNA"/>
</dbReference>
<evidence type="ECO:0000313" key="2">
    <source>
        <dbReference type="Proteomes" id="UP001152747"/>
    </source>
</evidence>
<dbReference type="GO" id="GO:0046982">
    <property type="term" value="F:protein heterodimerization activity"/>
    <property type="evidence" value="ECO:0007669"/>
    <property type="project" value="InterPro"/>
</dbReference>
<comment type="caution">
    <text evidence="1">The sequence shown here is derived from an EMBL/GenBank/DDBJ whole genome shotgun (WGS) entry which is preliminary data.</text>
</comment>
<evidence type="ECO:0000313" key="1">
    <source>
        <dbReference type="EMBL" id="CAI5446450.1"/>
    </source>
</evidence>
<reference evidence="1" key="1">
    <citation type="submission" date="2022-11" db="EMBL/GenBank/DDBJ databases">
        <authorList>
            <person name="Kikuchi T."/>
        </authorList>
    </citation>
    <scope>NUCLEOTIDE SEQUENCE</scope>
    <source>
        <strain evidence="1">PS1010</strain>
    </source>
</reference>
<protein>
    <recommendedName>
        <fullName evidence="3">Histone H2A/H2B/H3 domain-containing protein</fullName>
    </recommendedName>
</protein>
<evidence type="ECO:0008006" key="3">
    <source>
        <dbReference type="Google" id="ProtNLM"/>
    </source>
</evidence>
<accession>A0A9P1IJZ3</accession>
<dbReference type="GO" id="GO:0003677">
    <property type="term" value="F:DNA binding"/>
    <property type="evidence" value="ECO:0007669"/>
    <property type="project" value="InterPro"/>
</dbReference>
<gene>
    <name evidence="1" type="ORF">CAMP_LOCUS9087</name>
</gene>
<dbReference type="Proteomes" id="UP001152747">
    <property type="component" value="Unassembled WGS sequence"/>
</dbReference>
<name>A0A9P1IJZ3_9PELO</name>
<dbReference type="AlphaFoldDB" id="A0A9P1IJZ3"/>
<dbReference type="Gene3D" id="1.10.20.10">
    <property type="entry name" value="Histone, subunit A"/>
    <property type="match status" value="1"/>
</dbReference>
<dbReference type="InterPro" id="IPR009072">
    <property type="entry name" value="Histone-fold"/>
</dbReference>
<sequence>MGQTAIRTFVRISRKDIGKMKMLCRIQAEKSEAIRNQLKKPWKIREKSPKQAVKSTKRSKESIPKKVFQKIVREIVNEVSSGPLKVQLGAYNILQEVAEDMRFMKESFELNNTGTRGY</sequence>
<keyword evidence="2" id="KW-1185">Reference proteome</keyword>
<dbReference type="SUPFAM" id="SSF47113">
    <property type="entry name" value="Histone-fold"/>
    <property type="match status" value="1"/>
</dbReference>